<gene>
    <name evidence="11" type="ORF">KK1_015490</name>
</gene>
<dbReference type="GO" id="GO:0006310">
    <property type="term" value="P:DNA recombination"/>
    <property type="evidence" value="ECO:0007669"/>
    <property type="project" value="UniProtKB-KW"/>
</dbReference>
<dbReference type="GO" id="GO:0046872">
    <property type="term" value="F:metal ion binding"/>
    <property type="evidence" value="ECO:0007669"/>
    <property type="project" value="UniProtKB-KW"/>
</dbReference>
<keyword evidence="4" id="KW-0378">Hydrolase</keyword>
<dbReference type="GO" id="GO:0003676">
    <property type="term" value="F:nucleic acid binding"/>
    <property type="evidence" value="ECO:0007669"/>
    <property type="project" value="InterPro"/>
</dbReference>
<dbReference type="InterPro" id="IPR025724">
    <property type="entry name" value="GAG-pre-integrase_dom"/>
</dbReference>
<dbReference type="InterPro" id="IPR036397">
    <property type="entry name" value="RNaseH_sf"/>
</dbReference>
<keyword evidence="9" id="KW-0233">DNA recombination</keyword>
<reference evidence="11 12" key="1">
    <citation type="journal article" date="2012" name="Nat. Biotechnol.">
        <title>Draft genome sequence of pigeonpea (Cajanus cajan), an orphan legume crop of resource-poor farmers.</title>
        <authorList>
            <person name="Varshney R.K."/>
            <person name="Chen W."/>
            <person name="Li Y."/>
            <person name="Bharti A.K."/>
            <person name="Saxena R.K."/>
            <person name="Schlueter J.A."/>
            <person name="Donoghue M.T."/>
            <person name="Azam S."/>
            <person name="Fan G."/>
            <person name="Whaley A.M."/>
            <person name="Farmer A.D."/>
            <person name="Sheridan J."/>
            <person name="Iwata A."/>
            <person name="Tuteja R."/>
            <person name="Penmetsa R.V."/>
            <person name="Wu W."/>
            <person name="Upadhyaya H.D."/>
            <person name="Yang S.P."/>
            <person name="Shah T."/>
            <person name="Saxena K.B."/>
            <person name="Michael T."/>
            <person name="McCombie W.R."/>
            <person name="Yang B."/>
            <person name="Zhang G."/>
            <person name="Yang H."/>
            <person name="Wang J."/>
            <person name="Spillane C."/>
            <person name="Cook D.R."/>
            <person name="May G.D."/>
            <person name="Xu X."/>
            <person name="Jackson S.A."/>
        </authorList>
    </citation>
    <scope>NUCLEOTIDE SEQUENCE [LARGE SCALE GENOMIC DNA]</scope>
    <source>
        <strain evidence="12">cv. Asha</strain>
    </source>
</reference>
<evidence type="ECO:0000256" key="3">
    <source>
        <dbReference type="ARBA" id="ARBA00022759"/>
    </source>
</evidence>
<dbReference type="GO" id="GO:0003964">
    <property type="term" value="F:RNA-directed DNA polymerase activity"/>
    <property type="evidence" value="ECO:0007669"/>
    <property type="project" value="UniProtKB-KW"/>
</dbReference>
<dbReference type="InterPro" id="IPR039537">
    <property type="entry name" value="Retrotran_Ty1/copia-like"/>
</dbReference>
<dbReference type="GO" id="GO:0004519">
    <property type="term" value="F:endonuclease activity"/>
    <property type="evidence" value="ECO:0007669"/>
    <property type="project" value="UniProtKB-KW"/>
</dbReference>
<dbReference type="Proteomes" id="UP000075243">
    <property type="component" value="Chromosome 10"/>
</dbReference>
<dbReference type="AlphaFoldDB" id="A0A151SZ25"/>
<dbReference type="GO" id="GO:0003887">
    <property type="term" value="F:DNA-directed DNA polymerase activity"/>
    <property type="evidence" value="ECO:0007669"/>
    <property type="project" value="UniProtKB-KW"/>
</dbReference>
<dbReference type="PANTHER" id="PTHR42648:SF11">
    <property type="entry name" value="TRANSPOSON TY4-P GAG-POL POLYPROTEIN"/>
    <property type="match status" value="1"/>
</dbReference>
<name>A0A151SZ25_CAJCA</name>
<dbReference type="InterPro" id="IPR012337">
    <property type="entry name" value="RNaseH-like_sf"/>
</dbReference>
<keyword evidence="8" id="KW-0548">Nucleotidyltransferase</keyword>
<evidence type="ECO:0000256" key="4">
    <source>
        <dbReference type="ARBA" id="ARBA00022801"/>
    </source>
</evidence>
<evidence type="ECO:0000256" key="5">
    <source>
        <dbReference type="ARBA" id="ARBA00022842"/>
    </source>
</evidence>
<dbReference type="PANTHER" id="PTHR42648">
    <property type="entry name" value="TRANSPOSASE, PUTATIVE-RELATED"/>
    <property type="match status" value="1"/>
</dbReference>
<evidence type="ECO:0000256" key="1">
    <source>
        <dbReference type="ARBA" id="ARBA00022722"/>
    </source>
</evidence>
<evidence type="ECO:0000259" key="10">
    <source>
        <dbReference type="Pfam" id="PF13976"/>
    </source>
</evidence>
<dbReference type="Pfam" id="PF13976">
    <property type="entry name" value="gag_pre-integrs"/>
    <property type="match status" value="1"/>
</dbReference>
<feature type="non-terminal residue" evidence="11">
    <location>
        <position position="1"/>
    </location>
</feature>
<evidence type="ECO:0000256" key="7">
    <source>
        <dbReference type="ARBA" id="ARBA00022918"/>
    </source>
</evidence>
<keyword evidence="12" id="KW-1185">Reference proteome</keyword>
<accession>A0A151SZ25</accession>
<dbReference type="GO" id="GO:0016787">
    <property type="term" value="F:hydrolase activity"/>
    <property type="evidence" value="ECO:0007669"/>
    <property type="project" value="UniProtKB-KW"/>
</dbReference>
<dbReference type="GO" id="GO:0015074">
    <property type="term" value="P:DNA integration"/>
    <property type="evidence" value="ECO:0007669"/>
    <property type="project" value="UniProtKB-KW"/>
</dbReference>
<dbReference type="EMBL" id="CM003612">
    <property type="protein sequence ID" value="KYP60043.1"/>
    <property type="molecule type" value="Genomic_DNA"/>
</dbReference>
<keyword evidence="2" id="KW-0479">Metal-binding</keyword>
<sequence>DLSSLWHRRYAHLSHKGLRILHSKGMVRGLPSSFSTTEKVCEDCMKGKQHRDPIPKKIQWRAKQKLELIHADICGPITPSSNSQKRYFLCLIDDYSRKAWIYFLTKKSEAFHYFQHGRSKHIDVPFHFLINLSRDGCIELVQCGTKEQIAD</sequence>
<keyword evidence="5" id="KW-0460">Magnesium</keyword>
<keyword evidence="1" id="KW-0540">Nuclease</keyword>
<keyword evidence="7" id="KW-0695">RNA-directed DNA polymerase</keyword>
<dbReference type="Gene3D" id="3.30.420.10">
    <property type="entry name" value="Ribonuclease H-like superfamily/Ribonuclease H"/>
    <property type="match status" value="1"/>
</dbReference>
<dbReference type="Gramene" id="C.cajan_15053.t">
    <property type="protein sequence ID" value="C.cajan_15053.t"/>
    <property type="gene ID" value="C.cajan_15053"/>
</dbReference>
<evidence type="ECO:0000256" key="8">
    <source>
        <dbReference type="ARBA" id="ARBA00022932"/>
    </source>
</evidence>
<organism evidence="11 12">
    <name type="scientific">Cajanus cajan</name>
    <name type="common">Pigeon pea</name>
    <name type="synonym">Cajanus indicus</name>
    <dbReference type="NCBI Taxonomy" id="3821"/>
    <lineage>
        <taxon>Eukaryota</taxon>
        <taxon>Viridiplantae</taxon>
        <taxon>Streptophyta</taxon>
        <taxon>Embryophyta</taxon>
        <taxon>Tracheophyta</taxon>
        <taxon>Spermatophyta</taxon>
        <taxon>Magnoliopsida</taxon>
        <taxon>eudicotyledons</taxon>
        <taxon>Gunneridae</taxon>
        <taxon>Pentapetalae</taxon>
        <taxon>rosids</taxon>
        <taxon>fabids</taxon>
        <taxon>Fabales</taxon>
        <taxon>Fabaceae</taxon>
        <taxon>Papilionoideae</taxon>
        <taxon>50 kb inversion clade</taxon>
        <taxon>NPAAA clade</taxon>
        <taxon>indigoferoid/millettioid clade</taxon>
        <taxon>Phaseoleae</taxon>
        <taxon>Cajanus</taxon>
    </lineage>
</organism>
<evidence type="ECO:0000313" key="11">
    <source>
        <dbReference type="EMBL" id="KYP60043.1"/>
    </source>
</evidence>
<keyword evidence="6" id="KW-0229">DNA integration</keyword>
<evidence type="ECO:0000313" key="12">
    <source>
        <dbReference type="Proteomes" id="UP000075243"/>
    </source>
</evidence>
<protein>
    <submittedName>
        <fullName evidence="11">Retrovirus-related Pol polyprotein from transposon TNT 1-94</fullName>
    </submittedName>
</protein>
<evidence type="ECO:0000256" key="9">
    <source>
        <dbReference type="ARBA" id="ARBA00023172"/>
    </source>
</evidence>
<evidence type="ECO:0000256" key="6">
    <source>
        <dbReference type="ARBA" id="ARBA00022908"/>
    </source>
</evidence>
<dbReference type="SUPFAM" id="SSF53098">
    <property type="entry name" value="Ribonuclease H-like"/>
    <property type="match status" value="1"/>
</dbReference>
<evidence type="ECO:0000256" key="2">
    <source>
        <dbReference type="ARBA" id="ARBA00022723"/>
    </source>
</evidence>
<proteinExistence type="predicted"/>
<feature type="domain" description="GAG-pre-integrase" evidence="10">
    <location>
        <begin position="3"/>
        <end position="49"/>
    </location>
</feature>
<keyword evidence="3" id="KW-0255">Endonuclease</keyword>
<keyword evidence="8" id="KW-0808">Transferase</keyword>
<keyword evidence="8" id="KW-0239">DNA-directed DNA polymerase</keyword>